<evidence type="ECO:0000256" key="1">
    <source>
        <dbReference type="ARBA" id="ARBA00004173"/>
    </source>
</evidence>
<gene>
    <name evidence="10" type="primary">LOC117204072</name>
</gene>
<dbReference type="PANTHER" id="PTHR13334">
    <property type="entry name" value="MITOCHONDRIAL 28S RIBOSOMAL PROTEIN S10"/>
    <property type="match status" value="1"/>
</dbReference>
<keyword evidence="3 10" id="KW-0689">Ribosomal protein</keyword>
<evidence type="ECO:0000256" key="4">
    <source>
        <dbReference type="ARBA" id="ARBA00023128"/>
    </source>
</evidence>
<dbReference type="RefSeq" id="XP_033296991.1">
    <property type="nucleotide sequence ID" value="XM_033441100.1"/>
</dbReference>
<evidence type="ECO:0000313" key="10">
    <source>
        <dbReference type="RefSeq" id="XP_033296991.1"/>
    </source>
</evidence>
<dbReference type="PANTHER" id="PTHR13334:SF4">
    <property type="entry name" value="SMALL RIBOSOMAL SUBUNIT PROTEIN US10M"/>
    <property type="match status" value="1"/>
</dbReference>
<comment type="subcellular location">
    <subcellularLocation>
        <location evidence="1">Mitochondrion</location>
    </subcellularLocation>
</comment>
<protein>
    <recommendedName>
        <fullName evidence="6">Small ribosomal subunit protein uS10m</fullName>
    </recommendedName>
    <alternativeName>
        <fullName evidence="7">28S ribosomal protein S10, mitochondrial</fullName>
    </alternativeName>
</protein>
<dbReference type="CTD" id="55173"/>
<evidence type="ECO:0000313" key="9">
    <source>
        <dbReference type="Proteomes" id="UP000515164"/>
    </source>
</evidence>
<comment type="similarity">
    <text evidence="2">Belongs to the universal ribosomal protein uS10 family.</text>
</comment>
<evidence type="ECO:0000256" key="5">
    <source>
        <dbReference type="ARBA" id="ARBA00023274"/>
    </source>
</evidence>
<dbReference type="InterPro" id="IPR036838">
    <property type="entry name" value="Ribosomal_uS10_dom_sf"/>
</dbReference>
<dbReference type="Gene3D" id="3.30.70.600">
    <property type="entry name" value="Ribosomal protein S10 domain"/>
    <property type="match status" value="1"/>
</dbReference>
<dbReference type="KEGG" id="bbif:117204072"/>
<dbReference type="Pfam" id="PF00338">
    <property type="entry name" value="Ribosomal_S10"/>
    <property type="match status" value="1"/>
</dbReference>
<proteinExistence type="inferred from homology"/>
<organism evidence="9 10">
    <name type="scientific">Bombus bifarius</name>
    <dbReference type="NCBI Taxonomy" id="103933"/>
    <lineage>
        <taxon>Eukaryota</taxon>
        <taxon>Metazoa</taxon>
        <taxon>Ecdysozoa</taxon>
        <taxon>Arthropoda</taxon>
        <taxon>Hexapoda</taxon>
        <taxon>Insecta</taxon>
        <taxon>Pterygota</taxon>
        <taxon>Neoptera</taxon>
        <taxon>Endopterygota</taxon>
        <taxon>Hymenoptera</taxon>
        <taxon>Apocrita</taxon>
        <taxon>Aculeata</taxon>
        <taxon>Apoidea</taxon>
        <taxon>Anthophila</taxon>
        <taxon>Apidae</taxon>
        <taxon>Bombus</taxon>
        <taxon>Pyrobombus</taxon>
    </lineage>
</organism>
<dbReference type="Proteomes" id="UP000515164">
    <property type="component" value="Unplaced"/>
</dbReference>
<dbReference type="InterPro" id="IPR027486">
    <property type="entry name" value="Ribosomal_uS10_dom"/>
</dbReference>
<name>A0A6P8LAA8_9HYME</name>
<evidence type="ECO:0000256" key="3">
    <source>
        <dbReference type="ARBA" id="ARBA00022980"/>
    </source>
</evidence>
<evidence type="ECO:0000256" key="6">
    <source>
        <dbReference type="ARBA" id="ARBA00035261"/>
    </source>
</evidence>
<reference evidence="10" key="1">
    <citation type="submission" date="2025-08" db="UniProtKB">
        <authorList>
            <consortium name="RefSeq"/>
        </authorList>
    </citation>
    <scope>IDENTIFICATION</scope>
    <source>
        <tissue evidence="10">Muscle</tissue>
    </source>
</reference>
<evidence type="ECO:0000256" key="2">
    <source>
        <dbReference type="ARBA" id="ARBA00007102"/>
    </source>
</evidence>
<dbReference type="SUPFAM" id="SSF54999">
    <property type="entry name" value="Ribosomal protein S10"/>
    <property type="match status" value="1"/>
</dbReference>
<keyword evidence="9" id="KW-1185">Reference proteome</keyword>
<dbReference type="InterPro" id="IPR040055">
    <property type="entry name" value="Ribosomal_uS10m"/>
</dbReference>
<evidence type="ECO:0000256" key="7">
    <source>
        <dbReference type="ARBA" id="ARBA00035544"/>
    </source>
</evidence>
<dbReference type="GO" id="GO:0005763">
    <property type="term" value="C:mitochondrial small ribosomal subunit"/>
    <property type="evidence" value="ECO:0007669"/>
    <property type="project" value="InterPro"/>
</dbReference>
<dbReference type="AlphaFoldDB" id="A0A6P8LAA8"/>
<keyword evidence="4" id="KW-0496">Mitochondrion</keyword>
<evidence type="ECO:0000259" key="8">
    <source>
        <dbReference type="SMART" id="SM01403"/>
    </source>
</evidence>
<dbReference type="SMART" id="SM01403">
    <property type="entry name" value="Ribosomal_S10"/>
    <property type="match status" value="1"/>
</dbReference>
<keyword evidence="5" id="KW-0687">Ribonucleoprotein</keyword>
<dbReference type="GeneID" id="117204072"/>
<sequence length="222" mass="25240">MFRSKVFSVLRSINRSSYDIGHTKLLRNTLFSTNVLRGDSGDTSNVTLNENLSITSQQPQTLDETIQKSKTSTENAEVFLEASVGSNTSSFPTESEPDKLYKKLEIEVRGNDPAVLRNYGEFAVVVAGHLDITVGRHVAIRKPIFERLTLLKSIHVHKKHRVQYERRTYYRYVDLFNLTGSTADTYLEYIERNLPEGVAMKITKVELQTLPKTVKQAMPSQQ</sequence>
<feature type="domain" description="Small ribosomal subunit protein uS10" evidence="8">
    <location>
        <begin position="105"/>
        <end position="203"/>
    </location>
</feature>
<accession>A0A6P8LAA8</accession>